<dbReference type="EMBL" id="LQPH01000010">
    <property type="protein sequence ID" value="ORW35060.1"/>
    <property type="molecule type" value="Genomic_DNA"/>
</dbReference>
<organism evidence="2 3">
    <name type="scientific">Mycobacterium nebraskense</name>
    <dbReference type="NCBI Taxonomy" id="244292"/>
    <lineage>
        <taxon>Bacteria</taxon>
        <taxon>Bacillati</taxon>
        <taxon>Actinomycetota</taxon>
        <taxon>Actinomycetes</taxon>
        <taxon>Mycobacteriales</taxon>
        <taxon>Mycobacteriaceae</taxon>
        <taxon>Mycobacterium</taxon>
    </lineage>
</organism>
<keyword evidence="3" id="KW-1185">Reference proteome</keyword>
<evidence type="ECO:0000313" key="3">
    <source>
        <dbReference type="Proteomes" id="UP000193781"/>
    </source>
</evidence>
<comment type="caution">
    <text evidence="2">The sequence shown here is derived from an EMBL/GenBank/DDBJ whole genome shotgun (WGS) entry which is preliminary data.</text>
</comment>
<sequence length="137" mass="15121">MTPEPRLELAQVRFVSAAIEPIAAFYAALLGVSVPFNDHYLEMPAGPASVGFSRVGFTEDRTSRAVEEADLAAHDGEMILDFTAADVDDEYSRINTLGATWVMMPTTHPWGRRSMLLRDPHGHLINVSTSTTADFRR</sequence>
<reference evidence="2 3" key="1">
    <citation type="submission" date="2016-01" db="EMBL/GenBank/DDBJ databases">
        <title>The new phylogeny of the genus Mycobacterium.</title>
        <authorList>
            <person name="Tarcisio F."/>
            <person name="Conor M."/>
            <person name="Antonella G."/>
            <person name="Elisabetta G."/>
            <person name="Giulia F.S."/>
            <person name="Sara T."/>
            <person name="Anna F."/>
            <person name="Clotilde B."/>
            <person name="Roberto B."/>
            <person name="Veronica D.S."/>
            <person name="Fabio R."/>
            <person name="Monica P."/>
            <person name="Olivier J."/>
            <person name="Enrico T."/>
            <person name="Nicola S."/>
        </authorList>
    </citation>
    <scope>NUCLEOTIDE SEQUENCE [LARGE SCALE GENOMIC DNA]</scope>
    <source>
        <strain evidence="2 3">DSM 44803</strain>
    </source>
</reference>
<dbReference type="Pfam" id="PF18029">
    <property type="entry name" value="Glyoxalase_6"/>
    <property type="match status" value="1"/>
</dbReference>
<accession>A0A1X2A1X4</accession>
<dbReference type="OrthoDB" id="9798201at2"/>
<proteinExistence type="predicted"/>
<dbReference type="RefSeq" id="WP_052742846.1">
    <property type="nucleotide sequence ID" value="NZ_JACKSS010000075.1"/>
</dbReference>
<dbReference type="Gene3D" id="3.10.180.10">
    <property type="entry name" value="2,3-Dihydroxybiphenyl 1,2-Dioxygenase, domain 1"/>
    <property type="match status" value="1"/>
</dbReference>
<dbReference type="Proteomes" id="UP000193781">
    <property type="component" value="Unassembled WGS sequence"/>
</dbReference>
<dbReference type="AlphaFoldDB" id="A0A1X2A1X4"/>
<feature type="domain" description="Glyoxalase-like" evidence="1">
    <location>
        <begin position="17"/>
        <end position="127"/>
    </location>
</feature>
<gene>
    <name evidence="2" type="ORF">AWC17_22635</name>
</gene>
<protein>
    <recommendedName>
        <fullName evidence="1">Glyoxalase-like domain-containing protein</fullName>
    </recommendedName>
</protein>
<dbReference type="InterPro" id="IPR041581">
    <property type="entry name" value="Glyoxalase_6"/>
</dbReference>
<dbReference type="InterPro" id="IPR029068">
    <property type="entry name" value="Glyas_Bleomycin-R_OHBP_Dase"/>
</dbReference>
<evidence type="ECO:0000259" key="1">
    <source>
        <dbReference type="Pfam" id="PF18029"/>
    </source>
</evidence>
<dbReference type="SUPFAM" id="SSF54593">
    <property type="entry name" value="Glyoxalase/Bleomycin resistance protein/Dihydroxybiphenyl dioxygenase"/>
    <property type="match status" value="1"/>
</dbReference>
<evidence type="ECO:0000313" key="2">
    <source>
        <dbReference type="EMBL" id="ORW35060.1"/>
    </source>
</evidence>
<name>A0A1X2A1X4_9MYCO</name>